<feature type="compositionally biased region" description="Basic and acidic residues" evidence="5">
    <location>
        <begin position="574"/>
        <end position="591"/>
    </location>
</feature>
<protein>
    <submittedName>
        <fullName evidence="10">RHG21 protein</fullName>
    </submittedName>
</protein>
<evidence type="ECO:0000259" key="9">
    <source>
        <dbReference type="PROSITE" id="PS50238"/>
    </source>
</evidence>
<evidence type="ECO:0000259" key="8">
    <source>
        <dbReference type="PROSITE" id="PS50106"/>
    </source>
</evidence>
<dbReference type="InterPro" id="IPR007860">
    <property type="entry name" value="DNA_mmatch_repair_MutS_con_dom"/>
</dbReference>
<proteinExistence type="predicted"/>
<dbReference type="SMART" id="SM00533">
    <property type="entry name" value="MUTSd"/>
    <property type="match status" value="1"/>
</dbReference>
<dbReference type="SUPFAM" id="SSF50729">
    <property type="entry name" value="PH domain-like"/>
    <property type="match status" value="1"/>
</dbReference>
<dbReference type="Pfam" id="PF00620">
    <property type="entry name" value="RhoGAP"/>
    <property type="match status" value="1"/>
</dbReference>
<feature type="region of interest" description="Disordered" evidence="5">
    <location>
        <begin position="63"/>
        <end position="105"/>
    </location>
</feature>
<dbReference type="InterPro" id="IPR008936">
    <property type="entry name" value="Rho_GTPase_activation_prot"/>
</dbReference>
<keyword evidence="4" id="KW-0238">DNA-binding</keyword>
<dbReference type="GO" id="GO:0005524">
    <property type="term" value="F:ATP binding"/>
    <property type="evidence" value="ECO:0007669"/>
    <property type="project" value="UniProtKB-KW"/>
</dbReference>
<feature type="region of interest" description="Disordered" evidence="5">
    <location>
        <begin position="1769"/>
        <end position="1792"/>
    </location>
</feature>
<dbReference type="Proteomes" id="UP000670152">
    <property type="component" value="Unassembled WGS sequence"/>
</dbReference>
<dbReference type="SMART" id="SM00324">
    <property type="entry name" value="RhoGAP"/>
    <property type="match status" value="1"/>
</dbReference>
<keyword evidence="6" id="KW-0472">Membrane</keyword>
<dbReference type="SMART" id="SM00228">
    <property type="entry name" value="PDZ"/>
    <property type="match status" value="1"/>
</dbReference>
<feature type="region of interest" description="Disordered" evidence="5">
    <location>
        <begin position="1465"/>
        <end position="1494"/>
    </location>
</feature>
<feature type="region of interest" description="Disordered" evidence="5">
    <location>
        <begin position="1941"/>
        <end position="2108"/>
    </location>
</feature>
<dbReference type="SMART" id="SM00534">
    <property type="entry name" value="MUTSac"/>
    <property type="match status" value="1"/>
</dbReference>
<keyword evidence="11" id="KW-1185">Reference proteome</keyword>
<dbReference type="InterPro" id="IPR011993">
    <property type="entry name" value="PH-like_dom_sf"/>
</dbReference>
<dbReference type="InterPro" id="IPR027417">
    <property type="entry name" value="P-loop_NTPase"/>
</dbReference>
<dbReference type="Pfam" id="PF05188">
    <property type="entry name" value="MutS_II"/>
    <property type="match status" value="1"/>
</dbReference>
<feature type="compositionally biased region" description="Polar residues" evidence="5">
    <location>
        <begin position="798"/>
        <end position="807"/>
    </location>
</feature>
<evidence type="ECO:0000256" key="6">
    <source>
        <dbReference type="SAM" id="Phobius"/>
    </source>
</evidence>
<feature type="compositionally biased region" description="Polar residues" evidence="5">
    <location>
        <begin position="1554"/>
        <end position="1563"/>
    </location>
</feature>
<dbReference type="InterPro" id="IPR036034">
    <property type="entry name" value="PDZ_sf"/>
</dbReference>
<feature type="non-terminal residue" evidence="10">
    <location>
        <position position="3438"/>
    </location>
</feature>
<organism evidence="10 11">
    <name type="scientific">Acromyrmex heyeri</name>
    <dbReference type="NCBI Taxonomy" id="230685"/>
    <lineage>
        <taxon>Eukaryota</taxon>
        <taxon>Metazoa</taxon>
        <taxon>Ecdysozoa</taxon>
        <taxon>Arthropoda</taxon>
        <taxon>Hexapoda</taxon>
        <taxon>Insecta</taxon>
        <taxon>Pterygota</taxon>
        <taxon>Neoptera</taxon>
        <taxon>Endopterygota</taxon>
        <taxon>Hymenoptera</taxon>
        <taxon>Apocrita</taxon>
        <taxon>Aculeata</taxon>
        <taxon>Formicoidea</taxon>
        <taxon>Formicidae</taxon>
        <taxon>Myrmicinae</taxon>
        <taxon>Acromyrmex</taxon>
    </lineage>
</organism>
<dbReference type="SUPFAM" id="SSF52540">
    <property type="entry name" value="P-loop containing nucleoside triphosphate hydrolases"/>
    <property type="match status" value="1"/>
</dbReference>
<feature type="region of interest" description="Disordered" evidence="5">
    <location>
        <begin position="1182"/>
        <end position="1201"/>
    </location>
</feature>
<feature type="compositionally biased region" description="Polar residues" evidence="5">
    <location>
        <begin position="704"/>
        <end position="721"/>
    </location>
</feature>
<feature type="compositionally biased region" description="Basic and acidic residues" evidence="5">
    <location>
        <begin position="2184"/>
        <end position="2196"/>
    </location>
</feature>
<dbReference type="InterPro" id="IPR041681">
    <property type="entry name" value="PH_9"/>
</dbReference>
<dbReference type="Pfam" id="PF17820">
    <property type="entry name" value="PDZ_6"/>
    <property type="match status" value="1"/>
</dbReference>
<feature type="region of interest" description="Disordered" evidence="5">
    <location>
        <begin position="1515"/>
        <end position="1563"/>
    </location>
</feature>
<dbReference type="Gene3D" id="3.30.420.110">
    <property type="entry name" value="MutS, connector domain"/>
    <property type="match status" value="1"/>
</dbReference>
<dbReference type="GO" id="GO:0006298">
    <property type="term" value="P:mismatch repair"/>
    <property type="evidence" value="ECO:0007669"/>
    <property type="project" value="InterPro"/>
</dbReference>
<reference evidence="10 11" key="1">
    <citation type="submission" date="2020-02" db="EMBL/GenBank/DDBJ databases">
        <title>Relaxed selection underlies rapid genomic changes in the transitions from sociality to social parasitism in ants.</title>
        <authorList>
            <person name="Bi X."/>
        </authorList>
    </citation>
    <scope>NUCLEOTIDE SEQUENCE [LARGE SCALE GENOMIC DNA]</scope>
    <source>
        <strain evidence="10">BGI-DK2014b</strain>
        <tissue evidence="10">Whole body</tissue>
    </source>
</reference>
<dbReference type="CDD" id="cd01253">
    <property type="entry name" value="PH_ARHGAP21-like"/>
    <property type="match status" value="1"/>
</dbReference>
<evidence type="ECO:0000313" key="11">
    <source>
        <dbReference type="Proteomes" id="UP000670152"/>
    </source>
</evidence>
<feature type="domain" description="PH" evidence="7">
    <location>
        <begin position="976"/>
        <end position="1088"/>
    </location>
</feature>
<feature type="compositionally biased region" description="Low complexity" evidence="5">
    <location>
        <begin position="1106"/>
        <end position="1122"/>
    </location>
</feature>
<feature type="transmembrane region" description="Helical" evidence="6">
    <location>
        <begin position="3372"/>
        <end position="3398"/>
    </location>
</feature>
<dbReference type="Pfam" id="PF05192">
    <property type="entry name" value="MutS_III"/>
    <property type="match status" value="1"/>
</dbReference>
<feature type="region of interest" description="Disordered" evidence="5">
    <location>
        <begin position="1093"/>
        <end position="1177"/>
    </location>
</feature>
<feature type="domain" description="PDZ" evidence="8">
    <location>
        <begin position="101"/>
        <end position="201"/>
    </location>
</feature>
<accession>A0A836FPT0</accession>
<dbReference type="FunFam" id="3.30.420.110:FF:000003">
    <property type="entry name" value="mutS protein homolog 4"/>
    <property type="match status" value="1"/>
</dbReference>
<dbReference type="InterPro" id="IPR001849">
    <property type="entry name" value="PH_domain"/>
</dbReference>
<dbReference type="SUPFAM" id="SSF48350">
    <property type="entry name" value="GTPase activation domain, GAP"/>
    <property type="match status" value="1"/>
</dbReference>
<dbReference type="Gene3D" id="2.30.29.30">
    <property type="entry name" value="Pleckstrin-homology domain (PH domain)/Phosphotyrosine-binding domain (PTB)"/>
    <property type="match status" value="1"/>
</dbReference>
<feature type="region of interest" description="Disordered" evidence="5">
    <location>
        <begin position="2128"/>
        <end position="2232"/>
    </location>
</feature>
<keyword evidence="1" id="KW-0343">GTPase activation</keyword>
<evidence type="ECO:0000256" key="1">
    <source>
        <dbReference type="ARBA" id="ARBA00022468"/>
    </source>
</evidence>
<dbReference type="PROSITE" id="PS50238">
    <property type="entry name" value="RHOGAP"/>
    <property type="match status" value="1"/>
</dbReference>
<dbReference type="PANTHER" id="PTHR23175:SF23">
    <property type="entry name" value="PDZ DOMAIN-CONTAINING PROTEIN"/>
    <property type="match status" value="1"/>
</dbReference>
<dbReference type="Gene3D" id="1.10.1420.10">
    <property type="match status" value="2"/>
</dbReference>
<dbReference type="OrthoDB" id="6281275at2759"/>
<dbReference type="SUPFAM" id="SSF50156">
    <property type="entry name" value="PDZ domain-like"/>
    <property type="match status" value="1"/>
</dbReference>
<feature type="compositionally biased region" description="Polar residues" evidence="5">
    <location>
        <begin position="1094"/>
        <end position="1105"/>
    </location>
</feature>
<feature type="region of interest" description="Disordered" evidence="5">
    <location>
        <begin position="639"/>
        <end position="722"/>
    </location>
</feature>
<evidence type="ECO:0000259" key="7">
    <source>
        <dbReference type="PROSITE" id="PS50003"/>
    </source>
</evidence>
<dbReference type="PROSITE" id="PS50003">
    <property type="entry name" value="PH_DOMAIN"/>
    <property type="match status" value="1"/>
</dbReference>
<feature type="compositionally biased region" description="Basic and acidic residues" evidence="5">
    <location>
        <begin position="1471"/>
        <end position="1489"/>
    </location>
</feature>
<feature type="compositionally biased region" description="Low complexity" evidence="5">
    <location>
        <begin position="536"/>
        <end position="548"/>
    </location>
</feature>
<dbReference type="GO" id="GO:0030983">
    <property type="term" value="F:mismatched DNA binding"/>
    <property type="evidence" value="ECO:0007669"/>
    <property type="project" value="InterPro"/>
</dbReference>
<feature type="region of interest" description="Disordered" evidence="5">
    <location>
        <begin position="433"/>
        <end position="468"/>
    </location>
</feature>
<dbReference type="InterPro" id="IPR001605">
    <property type="entry name" value="PH_dom-spectrin-type"/>
</dbReference>
<sequence length="3438" mass="385195">MTLRRQEGVMRIVLANSPWLGRRWTAVGRGSIALTIGHRAGYGRERRRRRDVHRFRFFRLAVQVGHSSPPPPAPNSGPGSGDPTSPRSVQKENSPPRGPRTLLLRRSENGYGFTLRHFIVYPPESCYMLPGHERTKVDEPMDTIFVKQVRANSPAAEAGLRTGDRVVSVDGTPTRGEQYASVVQRIQQAGPWLRLLVVSKEDDILQRYFGDTAHNPETNQRPRLRSPERLSQKQRRSMSNMIPGGSPRTRQSWVCTLPSSESPNHLEEAMCRIPPSTMSQVPIDSQIASALQQRRGISEASALYDFSEDSRISGRKLQLLHEDNVQPSGRLSLDSKYDLYDRTRPESVYSRPSNEQLYDRINDPIYERVRVSEQHYYQPSLLRYPVSQAEPQVPIYRPIKRMVTRRASEGSGNTLDSETASYGSIDALRSSESSRLSIESRRDSSPAASKESMSPYDSNSTLTGNECSDDSVIMNRLRKSFEQKAEFLRRPSHPIGWSSLDSATSLLPNFNQASVIQREFYARPQKLQRQIWPPGQNDQQQRQQSPTRRSQERNIVTKTITSLVNKPSNQSVQRIKDVDSNSEYSKSRNDQQFENNQANAGDHCYSSLLYDNELAKEQYRGTNKGSFVSILSRIHENISTNQQQTSQETRNGSSSLPSSPGPDKKVSTDARFPVPPQGLQIVSRRAKQFESGRLLSDEDEPTGDRTNLYKSELSRLSNKRSVPNVAVRKREFESKAENQDSRRLPTRETKSLDTGAVLTGNRIIPIGSKHIHCEPPADYKESKDVPTMETESVRLRARSNSAESWEATNGPMARSSARHTWQTAEEKGSTEDNNKAYRNQDNYLQSAKLQIAPVNGSSPNGSTNNAAVLRRQKNAQISDEDRATRRVSYLKATWGERMHVDSDLELSDSESVHIHRSAHRRWRPPLFPSDITPLRRIFEDMTQAASLHRNSHHRNSITAVHSTSNSCDETVKDVEPVEREGTLHVKFTVLDGKRSTDRSWKQVWGVLRGPIIYFYKDRHSQSPSLSTDSETNAGQSVDVRCSVVDVAEDYTKRKHVLRVANPTAEVLLQTEDAASMALWLRSLHSHAAAEKSSDAVSCTSKQQAVPQTPTTPNSSIPPSNIQRLSPLPSHKGIKKLTSFRNRSPTGQSPVNKTRKPSNQIVEPLPSPKSKTWKGRMAKQFRRMHGQAGGAPSSPTAQLPPEGATFKVPLELCPPSSFSEYVPLIVEMCTSIVEARGLEVVGIYRVPGNTAAIAQLTDSVNRGFENINLQDPRWSDVNVISSLLKSFFRQLPDSLLTAELYPMFIDADKIEDPQRRMTTIRKLLRDLPEPHFETLKFLMQHLKKIVEHSEINKMEAKNLAIVFGPTLVRASGSRDNMVTMVTDMSHQCRIVESLLNNVDWFFLEDDLDDLSRLSVNLSLPTDSCEVEPVSNHSLLLNNIQKIEGMRDMASARDIVSSIISAANKKIQRRRKNQDEIDNSEHDKTKSKQESENLPTIRQSMALNERQCSVSEIVQMHESKNQSNHSTDRSLSVDANNDLSHKTSSLNRAKYAIQSAPPSVDSTRLSIDTGLSSAETSSTVSSNASNQTKQSNDEVTILTYAGLSATTQERVRRFEEETKAMLQRDQHRQKLEAEKREEEKRRIEIEWQLAKREMENDDLLDSIVDTTVSPSLLSERLSGLNERLADKSLIDLPEKHGRSRSITRPPLSIAVQQHPTIHKKTQASNQLTSILGEKMNNGVIKKFKTDKDPSMESICLPPVRYGSLDSLHEVHNFSQSSPSPSQQQRGVPGDGSDDAGSCFLQWTQKILTINKKLSRHTASPGFWWYISSHLYGTAGPGSAAPKTPTQSPMSMPVPVAAVPMPMPMPVPVSVPSAGATTTATAAAAAAASSLATVVASAAATASSATNGDEPTTTAKTLNRFLRGSDLLTSLTTTFDRKWRSLVNQSSNQTQLPPEPTACNKDDITEHPIQKSSTSLRFKYPSAEAYRDPSLHKSLDKSHLSRSKDDAPEKDTDSTVADDMPHPLESVTPNNDRGANDKQRLETKSATNHTTENEDQKDVDEGDDRLRVGNPKRYELANEKNLQEGKSENNDVSAKVEDNSRSHHYETGDSSYSNKLKKFESLTNCQARSRLKRSESLNKRTCENTTSRLKRSESLNKHSTERLSPLKRSESLNKHSDRSESPGSKLKRSESLTKTEKTECNISKRRQSVRKESATKLKRKNGMSERSIKRRHTVGSTKDFDKVHWLDNKLQSEAERVIRSDYRPKKSQLRTSSPDLSTNRVGMADTSFLIEVSFRGPSNVVFNVTNAARPQSLPDASLASKVFKVPLESHNQFASSLNKMNVIQAAPPRGRRAYARGRIVSKSNAQRATNIFPKYQFDSGFLRPPANSGPANSNAKTPRHNRRENYVSTSSYLPTTSRRSVGSINPTKSATTPFGTSSNAESCVVIALTAGRGDARNEVGLAAIDLQYPYLILCQISDCQTYVNTLTKINVVDPIEILMPETMCEHRGRGNKLYRSIREKFHALNITPISRIHFNESTGMERVRTLCAREYSTVELIVKQKYYALAAAAALLKYVEYIQHMVYAPKSMRIEFQGSPNTTMIDIESARSLELVVSQSKQSIVSLLGTMNRCLTPMGRRLLRASILQPSCDECLIAYRQSCVAELVANYSLCTSLQVVAYMVEQLAVKHKLPLSLEYSINLGYHINVVIPRGSNMTISDLPVEFIQARKNRRSITMTTTALLTLNKQCKNACEEIYMMSNTLLTNLLEDIRQHVGCLFQLSADVAELDLILSLAQISSNPEYVRPSFGAKLELINSLHPIMELFNRDLPVANGVVKQLVYLEKMYDIFLFYVEIIGSYVPASKATFRVADRILCRISSRDDAELNASAYVLELTLLDFKRLTKTNTSNARLLTSNCTDDLQSDDMKEAQYILQSVTPKSLVILDELCRHTTVEEGSAIAWAICEKLSLTTAFTFAATHFLHLTALSNMYHNVTSHCFETKTAESEESNDLHLIYTHKLNPGRGPTDHYGIALAEVSSLPKCVTIKAREYASQQSVNTQNNNFQSITTSPSWEKSCYNAIVQLRALLENNRFTFANIISIMKQLDLSKQTKRAQPAQVQVKSSNVVQECREQEKCEEEKNLVVASNNNLTRTEDVVSLLPVPMNKDEQKVIENKVQDEPMEIVENDNRKAGESIHDVILNQKALSLPETVNRSPSTANPDLSLLNDPRFYVCTSFTASTPKITLQFCEANLGSSFTANSSVAASPSFNASQSIEYHDYCLSEGEFDITLPSQSTPSDIAKMTARSKEAKIFRQIEGDDFNEDSFFNDTQTTLKLNLSMDNDDVMMLPMERDFHARMSTDLLPESVNLFLDDFETSLCLPILVVMVLCTAQFVFNHAFGIGYTIYQNVKKPATKMEEEQDKINIMEKLKGLKHIVYILRASQNSI</sequence>
<name>A0A836FPT0_9HYME</name>
<feature type="compositionally biased region" description="Basic and acidic residues" evidence="5">
    <location>
        <begin position="1982"/>
        <end position="2010"/>
    </location>
</feature>
<feature type="region of interest" description="Disordered" evidence="5">
    <location>
        <begin position="794"/>
        <end position="836"/>
    </location>
</feature>
<comment type="caution">
    <text evidence="10">The sequence shown here is derived from an EMBL/GenBank/DDBJ whole genome shotgun (WGS) entry which is preliminary data.</text>
</comment>
<keyword evidence="2" id="KW-0547">Nucleotide-binding</keyword>
<feature type="compositionally biased region" description="Basic and acidic residues" evidence="5">
    <location>
        <begin position="2147"/>
        <end position="2158"/>
    </location>
</feature>
<dbReference type="Pfam" id="PF15410">
    <property type="entry name" value="PH_9"/>
    <property type="match status" value="1"/>
</dbReference>
<feature type="compositionally biased region" description="Basic and acidic residues" evidence="5">
    <location>
        <begin position="2031"/>
        <end position="2040"/>
    </location>
</feature>
<dbReference type="InterPro" id="IPR000432">
    <property type="entry name" value="DNA_mismatch_repair_MutS_C"/>
</dbReference>
<feature type="region of interest" description="Disordered" evidence="5">
    <location>
        <begin position="1617"/>
        <end position="1636"/>
    </location>
</feature>
<keyword evidence="6" id="KW-0812">Transmembrane</keyword>
<evidence type="ECO:0000256" key="3">
    <source>
        <dbReference type="ARBA" id="ARBA00022840"/>
    </source>
</evidence>
<dbReference type="FunFam" id="1.10.555.10:FF:000058">
    <property type="entry name" value="GTPase-activating protein pac-1"/>
    <property type="match status" value="1"/>
</dbReference>
<feature type="region of interest" description="Disordered" evidence="5">
    <location>
        <begin position="528"/>
        <end position="599"/>
    </location>
</feature>
<dbReference type="PROSITE" id="PS50106">
    <property type="entry name" value="PDZ"/>
    <property type="match status" value="1"/>
</dbReference>
<dbReference type="Gene3D" id="1.10.555.10">
    <property type="entry name" value="Rho GTPase activation protein"/>
    <property type="match status" value="1"/>
</dbReference>
<dbReference type="PRINTS" id="PR00683">
    <property type="entry name" value="SPECTRINPH"/>
</dbReference>
<dbReference type="SMART" id="SM00233">
    <property type="entry name" value="PH"/>
    <property type="match status" value="1"/>
</dbReference>
<gene>
    <name evidence="10" type="primary">Arhgap21</name>
    <name evidence="10" type="ORF">G6Z77_0004136</name>
</gene>
<dbReference type="Gene3D" id="3.40.50.300">
    <property type="entry name" value="P-loop containing nucleotide triphosphate hydrolases"/>
    <property type="match status" value="1"/>
</dbReference>
<dbReference type="InterPro" id="IPR007696">
    <property type="entry name" value="DNA_mismatch_repair_MutS_core"/>
</dbReference>
<evidence type="ECO:0000256" key="5">
    <source>
        <dbReference type="SAM" id="MobiDB-lite"/>
    </source>
</evidence>
<dbReference type="InterPro" id="IPR041489">
    <property type="entry name" value="PDZ_6"/>
</dbReference>
<feature type="compositionally biased region" description="Basic and acidic residues" evidence="5">
    <location>
        <begin position="2164"/>
        <end position="2177"/>
    </location>
</feature>
<feature type="domain" description="Rho-GAP" evidence="9">
    <location>
        <begin position="1215"/>
        <end position="1401"/>
    </location>
</feature>
<dbReference type="InterPro" id="IPR036187">
    <property type="entry name" value="DNA_mismatch_repair_MutS_sf"/>
</dbReference>
<feature type="compositionally biased region" description="Polar residues" evidence="5">
    <location>
        <begin position="639"/>
        <end position="651"/>
    </location>
</feature>
<dbReference type="PANTHER" id="PTHR23175">
    <property type="entry name" value="PDZ DOMAIN-CONTAINING PROTEIN"/>
    <property type="match status" value="1"/>
</dbReference>
<dbReference type="GO" id="GO:0005543">
    <property type="term" value="F:phospholipid binding"/>
    <property type="evidence" value="ECO:0007669"/>
    <property type="project" value="InterPro"/>
</dbReference>
<evidence type="ECO:0000256" key="2">
    <source>
        <dbReference type="ARBA" id="ARBA00022741"/>
    </source>
</evidence>
<feature type="compositionally biased region" description="Polar residues" evidence="5">
    <location>
        <begin position="1138"/>
        <end position="1160"/>
    </location>
</feature>
<dbReference type="InterPro" id="IPR000198">
    <property type="entry name" value="RhoGAP_dom"/>
</dbReference>
<feature type="region of interest" description="Disordered" evidence="5">
    <location>
        <begin position="2380"/>
        <end position="2404"/>
    </location>
</feature>
<feature type="compositionally biased region" description="Basic and acidic residues" evidence="5">
    <location>
        <begin position="2061"/>
        <end position="2104"/>
    </location>
</feature>
<feature type="compositionally biased region" description="Basic and acidic residues" evidence="5">
    <location>
        <begin position="1957"/>
        <end position="1966"/>
    </location>
</feature>
<dbReference type="Gene3D" id="6.10.140.80">
    <property type="match status" value="1"/>
</dbReference>
<evidence type="ECO:0000313" key="10">
    <source>
        <dbReference type="EMBL" id="KAG5331304.1"/>
    </source>
</evidence>
<dbReference type="InterPro" id="IPR001478">
    <property type="entry name" value="PDZ"/>
</dbReference>
<dbReference type="Pfam" id="PF00488">
    <property type="entry name" value="MutS_V"/>
    <property type="match status" value="1"/>
</dbReference>
<dbReference type="InterPro" id="IPR036678">
    <property type="entry name" value="MutS_con_dom_sf"/>
</dbReference>
<dbReference type="GO" id="GO:0007165">
    <property type="term" value="P:signal transduction"/>
    <property type="evidence" value="ECO:0007669"/>
    <property type="project" value="InterPro"/>
</dbReference>
<feature type="compositionally biased region" description="Basic and acidic residues" evidence="5">
    <location>
        <begin position="2129"/>
        <end position="2139"/>
    </location>
</feature>
<feature type="compositionally biased region" description="Basic and acidic residues" evidence="5">
    <location>
        <begin position="824"/>
        <end position="835"/>
    </location>
</feature>
<dbReference type="GO" id="GO:0005096">
    <property type="term" value="F:GTPase activator activity"/>
    <property type="evidence" value="ECO:0007669"/>
    <property type="project" value="UniProtKB-KW"/>
</dbReference>
<feature type="compositionally biased region" description="Polar residues" evidence="5">
    <location>
        <begin position="451"/>
        <end position="466"/>
    </location>
</feature>
<keyword evidence="6" id="KW-1133">Transmembrane helix</keyword>
<feature type="non-terminal residue" evidence="10">
    <location>
        <position position="1"/>
    </location>
</feature>
<keyword evidence="3" id="KW-0067">ATP-binding</keyword>
<dbReference type="EMBL" id="JAANIB010005721">
    <property type="protein sequence ID" value="KAG5331304.1"/>
    <property type="molecule type" value="Genomic_DNA"/>
</dbReference>
<dbReference type="Gene3D" id="2.30.42.10">
    <property type="match status" value="1"/>
</dbReference>
<feature type="compositionally biased region" description="Low complexity" evidence="5">
    <location>
        <begin position="1772"/>
        <end position="1782"/>
    </location>
</feature>
<feature type="compositionally biased region" description="Polar residues" evidence="5">
    <location>
        <begin position="1519"/>
        <end position="1545"/>
    </location>
</feature>
<feature type="region of interest" description="Disordered" evidence="5">
    <location>
        <begin position="209"/>
        <end position="251"/>
    </location>
</feature>
<feature type="compositionally biased region" description="Polar residues" evidence="5">
    <location>
        <begin position="554"/>
        <end position="573"/>
    </location>
</feature>
<evidence type="ECO:0000256" key="4">
    <source>
        <dbReference type="ARBA" id="ARBA00023125"/>
    </source>
</evidence>
<dbReference type="SUPFAM" id="SSF48334">
    <property type="entry name" value="DNA repair protein MutS, domain III"/>
    <property type="match status" value="1"/>
</dbReference>
<dbReference type="SUPFAM" id="SSF53150">
    <property type="entry name" value="DNA repair protein MutS, domain II"/>
    <property type="match status" value="1"/>
</dbReference>